<dbReference type="InterPro" id="IPR037069">
    <property type="entry name" value="AcylCoA_DH/ox_N_sf"/>
</dbReference>
<dbReference type="InterPro" id="IPR009100">
    <property type="entry name" value="AcylCoA_DH/oxidase_NM_dom_sf"/>
</dbReference>
<evidence type="ECO:0000256" key="1">
    <source>
        <dbReference type="ARBA" id="ARBA00001974"/>
    </source>
</evidence>
<dbReference type="PANTHER" id="PTHR43188:SF1">
    <property type="entry name" value="ACYL-COA DEHYDROGENASE"/>
    <property type="match status" value="1"/>
</dbReference>
<gene>
    <name evidence="6" type="ORF">GKS16_01025</name>
</gene>
<comment type="cofactor">
    <cofactor evidence="1 5">
        <name>FAD</name>
        <dbReference type="ChEBI" id="CHEBI:57692"/>
    </cofactor>
</comment>
<dbReference type="Gene3D" id="2.40.110.10">
    <property type="entry name" value="Butyryl-CoA Dehydrogenase, subunit A, domain 2"/>
    <property type="match status" value="1"/>
</dbReference>
<dbReference type="GO" id="GO:0006635">
    <property type="term" value="P:fatty acid beta-oxidation"/>
    <property type="evidence" value="ECO:0007669"/>
    <property type="project" value="InterPro"/>
</dbReference>
<protein>
    <submittedName>
        <fullName evidence="6">Glutaryl-CoA dehydrogenase</fullName>
    </submittedName>
</protein>
<evidence type="ECO:0000313" key="7">
    <source>
        <dbReference type="Proteomes" id="UP000483839"/>
    </source>
</evidence>
<dbReference type="SUPFAM" id="SSF56645">
    <property type="entry name" value="Acyl-CoA dehydrogenase NM domain-like"/>
    <property type="match status" value="1"/>
</dbReference>
<dbReference type="Proteomes" id="UP000483839">
    <property type="component" value="Unassembled WGS sequence"/>
</dbReference>
<name>A0A2X4HDF8_STRUB</name>
<reference evidence="6 7" key="1">
    <citation type="submission" date="2019-11" db="EMBL/GenBank/DDBJ databases">
        <title>Streptococcus uberis isolated from clinical mastitis cases on a southeastern Queensland dairy.</title>
        <authorList>
            <person name="Workentine M.L."/>
            <person name="Price R."/>
            <person name="Olchowy T."/>
        </authorList>
    </citation>
    <scope>NUCLEOTIDE SEQUENCE [LARGE SCALE GENOMIC DNA]</scope>
    <source>
        <strain evidence="6 7">OLC4459-A17</strain>
    </source>
</reference>
<dbReference type="GO" id="GO:0050660">
    <property type="term" value="F:flavin adenine dinucleotide binding"/>
    <property type="evidence" value="ECO:0007669"/>
    <property type="project" value="InterPro"/>
</dbReference>
<evidence type="ECO:0000313" key="6">
    <source>
        <dbReference type="EMBL" id="MTD00868.1"/>
    </source>
</evidence>
<evidence type="ECO:0000256" key="3">
    <source>
        <dbReference type="ARBA" id="ARBA00022630"/>
    </source>
</evidence>
<dbReference type="InterPro" id="IPR009075">
    <property type="entry name" value="AcylCo_DH/oxidase_C"/>
</dbReference>
<dbReference type="Pfam" id="PF02770">
    <property type="entry name" value="Acyl-CoA_dh_M"/>
    <property type="match status" value="1"/>
</dbReference>
<evidence type="ECO:0000256" key="5">
    <source>
        <dbReference type="RuleBase" id="RU362125"/>
    </source>
</evidence>
<dbReference type="SUPFAM" id="SSF47203">
    <property type="entry name" value="Acyl-CoA dehydrogenase C-terminal domain-like"/>
    <property type="match status" value="1"/>
</dbReference>
<organism evidence="6 7">
    <name type="scientific">Streptococcus uberis</name>
    <dbReference type="NCBI Taxonomy" id="1349"/>
    <lineage>
        <taxon>Bacteria</taxon>
        <taxon>Bacillati</taxon>
        <taxon>Bacillota</taxon>
        <taxon>Bacilli</taxon>
        <taxon>Lactobacillales</taxon>
        <taxon>Streptococcaceae</taxon>
        <taxon>Streptococcus</taxon>
    </lineage>
</organism>
<evidence type="ECO:0000256" key="2">
    <source>
        <dbReference type="ARBA" id="ARBA00009347"/>
    </source>
</evidence>
<dbReference type="AlphaFoldDB" id="A0A2X4HDF8"/>
<keyword evidence="4 5" id="KW-0274">FAD</keyword>
<sequence>MSTKLEMLKELYPEDVMGYSHELTDGEVKKLAQIRELLETKYRPLVNDCWMKAEVPADFFKDMGKMNYLNDPLLFEGRPGAKRRSELYFAFMCYELSRFDISMNTFVGVHIGLGHNTFLFGGSEEQVKYYIPKLQSHELMTCFALTEPEHGSDVAGGLATTAKFDGENWIINGEKRWIGGGAVADVVPVFARDVDTDQVKCFVVEKGQEGFTADVIENKIALRIVPNANLHFKDVKVPESRRLQNINGFKDVAKILYSTRAGVAAMAAGGMGGALQATLKYVTQRKQFGKEISNYQLIQEKLAMMQANTMSGLGFSTQLARMQESGQYSEISTSMAKMFNALRLRETVAMGRGICGGNGITVDYDIARFFCDAEAIYTYEGTHEINALVIGRALTGKQAFI</sequence>
<accession>A0A2X4HDF8</accession>
<dbReference type="Gene3D" id="1.20.140.10">
    <property type="entry name" value="Butyryl-CoA Dehydrogenase, subunit A, domain 3"/>
    <property type="match status" value="1"/>
</dbReference>
<dbReference type="InterPro" id="IPR006091">
    <property type="entry name" value="Acyl-CoA_Oxase/DH_mid-dom"/>
</dbReference>
<dbReference type="Pfam" id="PF00441">
    <property type="entry name" value="Acyl-CoA_dh_1"/>
    <property type="match status" value="1"/>
</dbReference>
<dbReference type="EMBL" id="WLXI01000006">
    <property type="protein sequence ID" value="MTD00868.1"/>
    <property type="molecule type" value="Genomic_DNA"/>
</dbReference>
<dbReference type="InterPro" id="IPR036250">
    <property type="entry name" value="AcylCo_DH-like_C"/>
</dbReference>
<dbReference type="GO" id="GO:0003995">
    <property type="term" value="F:acyl-CoA dehydrogenase activity"/>
    <property type="evidence" value="ECO:0007669"/>
    <property type="project" value="InterPro"/>
</dbReference>
<comment type="caution">
    <text evidence="6">The sequence shown here is derived from an EMBL/GenBank/DDBJ whole genome shotgun (WGS) entry which is preliminary data.</text>
</comment>
<evidence type="ECO:0000256" key="4">
    <source>
        <dbReference type="ARBA" id="ARBA00022827"/>
    </source>
</evidence>
<keyword evidence="5" id="KW-0560">Oxidoreductase</keyword>
<comment type="similarity">
    <text evidence="2 5">Belongs to the acyl-CoA dehydrogenase family.</text>
</comment>
<dbReference type="Gene3D" id="1.10.540.10">
    <property type="entry name" value="Acyl-CoA dehydrogenase/oxidase, N-terminal domain"/>
    <property type="match status" value="1"/>
</dbReference>
<dbReference type="InterPro" id="IPR046373">
    <property type="entry name" value="Acyl-CoA_Oxase/DH_mid-dom_sf"/>
</dbReference>
<dbReference type="Pfam" id="PF02771">
    <property type="entry name" value="Acyl-CoA_dh_N"/>
    <property type="match status" value="1"/>
</dbReference>
<dbReference type="InterPro" id="IPR013786">
    <property type="entry name" value="AcylCoA_DH/ox_N"/>
</dbReference>
<proteinExistence type="inferred from homology"/>
<keyword evidence="3 5" id="KW-0285">Flavoprotein</keyword>
<dbReference type="PANTHER" id="PTHR43188">
    <property type="entry name" value="ACYL-COENZYME A OXIDASE"/>
    <property type="match status" value="1"/>
</dbReference>
<dbReference type="InterPro" id="IPR045008">
    <property type="entry name" value="ACX4-like"/>
</dbReference>
<dbReference type="RefSeq" id="WP_046389487.1">
    <property type="nucleotide sequence ID" value="NZ_JADFAX010000009.1"/>
</dbReference>